<dbReference type="OrthoDB" id="9787617at2"/>
<feature type="domain" description="Glycosyl transferase family 1" evidence="1">
    <location>
        <begin position="196"/>
        <end position="350"/>
    </location>
</feature>
<dbReference type="Pfam" id="PF00534">
    <property type="entry name" value="Glycos_transf_1"/>
    <property type="match status" value="1"/>
</dbReference>
<dbReference type="InterPro" id="IPR028098">
    <property type="entry name" value="Glyco_trans_4-like_N"/>
</dbReference>
<reference evidence="3" key="1">
    <citation type="submission" date="2016-09" db="EMBL/GenBank/DDBJ databases">
        <title>Draft genome of thermotolerant cyanobacterium Desertifilum sp. strain IPPAS B-1220.</title>
        <authorList>
            <person name="Sinetova M.A."/>
            <person name="Bolakhan K."/>
            <person name="Zayadan B.K."/>
            <person name="Mironov K.S."/>
            <person name="Ustinova V."/>
            <person name="Kupriyanova E.V."/>
            <person name="Sidorov R.A."/>
            <person name="Skrypnik A.N."/>
            <person name="Gogoleva N.E."/>
            <person name="Gogolev Y.V."/>
            <person name="Los D.A."/>
        </authorList>
    </citation>
    <scope>NUCLEOTIDE SEQUENCE [LARGE SCALE GENOMIC DNA]</scope>
    <source>
        <strain evidence="3">IPPAS B-1220</strain>
    </source>
</reference>
<accession>A0A1E5QQ04</accession>
<gene>
    <name evidence="3" type="ORF">BH720_04430</name>
</gene>
<keyword evidence="3" id="KW-0808">Transferase</keyword>
<comment type="caution">
    <text evidence="3">The sequence shown here is derived from an EMBL/GenBank/DDBJ whole genome shotgun (WGS) entry which is preliminary data.</text>
</comment>
<dbReference type="PANTHER" id="PTHR12526">
    <property type="entry name" value="GLYCOSYLTRANSFERASE"/>
    <property type="match status" value="1"/>
</dbReference>
<dbReference type="RefSeq" id="WP_069965953.1">
    <property type="nucleotide sequence ID" value="NZ_CM124774.1"/>
</dbReference>
<feature type="domain" description="Glycosyltransferase subfamily 4-like N-terminal" evidence="2">
    <location>
        <begin position="20"/>
        <end position="177"/>
    </location>
</feature>
<organism evidence="3">
    <name type="scientific">Desertifilum tharense IPPAS B-1220</name>
    <dbReference type="NCBI Taxonomy" id="1781255"/>
    <lineage>
        <taxon>Bacteria</taxon>
        <taxon>Bacillati</taxon>
        <taxon>Cyanobacteriota</taxon>
        <taxon>Cyanophyceae</taxon>
        <taxon>Desertifilales</taxon>
        <taxon>Desertifilaceae</taxon>
        <taxon>Desertifilum</taxon>
    </lineage>
</organism>
<dbReference type="EMBL" id="MJGC01000038">
    <property type="protein sequence ID" value="OEJ76423.1"/>
    <property type="molecule type" value="Genomic_DNA"/>
</dbReference>
<evidence type="ECO:0000259" key="1">
    <source>
        <dbReference type="Pfam" id="PF00534"/>
    </source>
</evidence>
<dbReference type="STRING" id="1781255.BH720_04430"/>
<evidence type="ECO:0000259" key="2">
    <source>
        <dbReference type="Pfam" id="PF13439"/>
    </source>
</evidence>
<dbReference type="InterPro" id="IPR001296">
    <property type="entry name" value="Glyco_trans_1"/>
</dbReference>
<dbReference type="AlphaFoldDB" id="A0A1E5QQ04"/>
<protein>
    <submittedName>
        <fullName evidence="3">Glycosyl transferase</fullName>
    </submittedName>
</protein>
<dbReference type="CDD" id="cd03811">
    <property type="entry name" value="GT4_GT28_WabH-like"/>
    <property type="match status" value="1"/>
</dbReference>
<dbReference type="Gene3D" id="3.40.50.2000">
    <property type="entry name" value="Glycogen Phosphorylase B"/>
    <property type="match status" value="2"/>
</dbReference>
<dbReference type="GO" id="GO:0016757">
    <property type="term" value="F:glycosyltransferase activity"/>
    <property type="evidence" value="ECO:0007669"/>
    <property type="project" value="InterPro"/>
</dbReference>
<dbReference type="SUPFAM" id="SSF53756">
    <property type="entry name" value="UDP-Glycosyltransferase/glycogen phosphorylase"/>
    <property type="match status" value="1"/>
</dbReference>
<dbReference type="Pfam" id="PF13439">
    <property type="entry name" value="Glyco_transf_4"/>
    <property type="match status" value="1"/>
</dbReference>
<proteinExistence type="predicted"/>
<name>A0A1E5QQ04_9CYAN</name>
<evidence type="ECO:0000313" key="3">
    <source>
        <dbReference type="EMBL" id="OEJ76423.1"/>
    </source>
</evidence>
<sequence>MNPEQPKTRIALFMSALDGGGAERIMLYLARGFVEAGLEVDLVLAKAEGPLMSQIPPGVRVINLKSKRLILSLPILARYVRKQKPVALLSALEDANLVAIWTRRLMRLPVRVVVTVHNTLSREAQNATNLKRRIAPYLVKLFYPWADAVITVSQGAAEDLARLGMASGLVKVVYNPVVMPEFHERVKEPVDHYWFEPDRPPVILGVGRLERQKDFPTLIQAFAELRQHRPIRLMILGEGQDRPMLERLIQDLGLGQEVLLPGFVSNPYAYMAKSSVFVLSSLFEGLPTALIEAMAAGIPVVSTDCESGPREILINGQYGPLVPIGDVTAMAEAIAKTLDSPVNSTSLKQRALDFSLEKAIAQYRQVLGV</sequence>